<evidence type="ECO:0000313" key="3">
    <source>
        <dbReference type="EMBL" id="KAK8079722.1"/>
    </source>
</evidence>
<dbReference type="GeneID" id="92044915"/>
<accession>A0ABR1W8I1</accession>
<dbReference type="Pfam" id="PF24883">
    <property type="entry name" value="NPHP3_N"/>
    <property type="match status" value="1"/>
</dbReference>
<dbReference type="InterPro" id="IPR027417">
    <property type="entry name" value="P-loop_NTPase"/>
</dbReference>
<keyword evidence="4" id="KW-1185">Reference proteome</keyword>
<keyword evidence="1" id="KW-0677">Repeat</keyword>
<dbReference type="Gene3D" id="3.40.50.300">
    <property type="entry name" value="P-loop containing nucleotide triphosphate hydrolases"/>
    <property type="match status" value="1"/>
</dbReference>
<reference evidence="3 4" key="1">
    <citation type="submission" date="2023-01" db="EMBL/GenBank/DDBJ databases">
        <title>Analysis of 21 Apiospora genomes using comparative genomics revels a genus with tremendous synthesis potential of carbohydrate active enzymes and secondary metabolites.</title>
        <authorList>
            <person name="Sorensen T."/>
        </authorList>
    </citation>
    <scope>NUCLEOTIDE SEQUENCE [LARGE SCALE GENOMIC DNA]</scope>
    <source>
        <strain evidence="3 4">CBS 114990</strain>
    </source>
</reference>
<dbReference type="Proteomes" id="UP001433268">
    <property type="component" value="Unassembled WGS sequence"/>
</dbReference>
<dbReference type="EMBL" id="JAQQWN010000006">
    <property type="protein sequence ID" value="KAK8079722.1"/>
    <property type="molecule type" value="Genomic_DNA"/>
</dbReference>
<sequence>MLRSKGHSIEPPPSRLVQSGLQTIVDKDPESADPIDIVAIHGLNGHWDTTWTDESTKKNWLRDFLPGVFPTARILSFSYNSAVQFSKAVADVTDFADQLLSGLDSAFNRMQEDKRYSHFRGPTQGVLFFGTPHRGSNVASIGGMFGGMLRSLSLGTSTNLQLLKDLEASLHSHDMYAYDLKANVALISMRVIDVVAKESAILGAKNETAIPMDGDHRTICRFTSGNEPRFRIVVAELASIIQQCLSINQQVSDGVFLGSLGQFNYQQQKDRNPPAVPGTCSWIFSRKEYGNWMKSPISSLMWLSANPGCGKSVTCSFLIDNIEKKVSPSRMFVCYWFFKSDNNQQSSAVSALQGLLRQTLELHPRMTTAVKAAMTGRLLDNIENLWTALTVAAGCDKYQTRTDGAANNEPNAKPEQFTTICILDGLDECTPPDKKDLLSVISKFYQQAGHSSVPTHGILKILVASRPENSIKVVFDKLQNSLKSSPSSQPADMTSYGVIRLKGEDESDSISGDVSLVIRATIKDLIDQGLPESLLSRIERQLILRADRTFLWTTLILQLLTEKVEAGASRRELEEILQSRNIDSIFVEFLRSRPDAPKTRKLFSIILAATEPLTVGQLSIALAVIPEHDALGVLAAKPFRPGPESLDDLEYDIVYPFENHIRAIGGHFIRIIQDKVYFVHETAREFLLRPKQQQEEIPEPQPADSDFEEITLFEAEMESSLPPQSAWQQSFSSAPCHAHLLDICVTYLYMIGKSVKQAEGLRRNKHLLEFLPYAARSWSDHFRRVSPGIQSVNVPYYHNLCHPLFPGFAAWTHEYLDHKDSLVSGLSDDEVQDYFITLLGVGVAEDDEAQNQRHGRDRDTASLHAEAITEVLSSNPTAGSNYNFPVAADENGFVALDFSRAPVPKQRNSATYVAEKTS</sequence>
<proteinExistence type="predicted"/>
<dbReference type="PANTHER" id="PTHR10039">
    <property type="entry name" value="AMELOGENIN"/>
    <property type="match status" value="1"/>
</dbReference>
<dbReference type="PANTHER" id="PTHR10039:SF14">
    <property type="entry name" value="NACHT DOMAIN-CONTAINING PROTEIN"/>
    <property type="match status" value="1"/>
</dbReference>
<protein>
    <submittedName>
        <fullName evidence="3">FabD/lysophospholipase-like protein</fullName>
    </submittedName>
</protein>
<evidence type="ECO:0000313" key="4">
    <source>
        <dbReference type="Proteomes" id="UP001433268"/>
    </source>
</evidence>
<feature type="domain" description="Nephrocystin 3-like N-terminal" evidence="2">
    <location>
        <begin position="278"/>
        <end position="466"/>
    </location>
</feature>
<dbReference type="InterPro" id="IPR056884">
    <property type="entry name" value="NPHP3-like_N"/>
</dbReference>
<evidence type="ECO:0000259" key="2">
    <source>
        <dbReference type="Pfam" id="PF24883"/>
    </source>
</evidence>
<evidence type="ECO:0000256" key="1">
    <source>
        <dbReference type="ARBA" id="ARBA00022737"/>
    </source>
</evidence>
<name>A0ABR1W8I1_9PEZI</name>
<organism evidence="3 4">
    <name type="scientific">Apiospora hydei</name>
    <dbReference type="NCBI Taxonomy" id="1337664"/>
    <lineage>
        <taxon>Eukaryota</taxon>
        <taxon>Fungi</taxon>
        <taxon>Dikarya</taxon>
        <taxon>Ascomycota</taxon>
        <taxon>Pezizomycotina</taxon>
        <taxon>Sordariomycetes</taxon>
        <taxon>Xylariomycetidae</taxon>
        <taxon>Amphisphaeriales</taxon>
        <taxon>Apiosporaceae</taxon>
        <taxon>Apiospora</taxon>
    </lineage>
</organism>
<dbReference type="RefSeq" id="XP_066667197.1">
    <property type="nucleotide sequence ID" value="XM_066811855.1"/>
</dbReference>
<comment type="caution">
    <text evidence="3">The sequence shown here is derived from an EMBL/GenBank/DDBJ whole genome shotgun (WGS) entry which is preliminary data.</text>
</comment>
<gene>
    <name evidence="3" type="ORF">PG997_007540</name>
</gene>